<dbReference type="Gene3D" id="1.10.287.130">
    <property type="match status" value="1"/>
</dbReference>
<dbReference type="Pfam" id="PF02518">
    <property type="entry name" value="HATPase_c"/>
    <property type="match status" value="1"/>
</dbReference>
<dbReference type="CDD" id="cd00082">
    <property type="entry name" value="HisKA"/>
    <property type="match status" value="1"/>
</dbReference>
<dbReference type="PANTHER" id="PTHR43065">
    <property type="entry name" value="SENSOR HISTIDINE KINASE"/>
    <property type="match status" value="1"/>
</dbReference>
<feature type="domain" description="Histidine kinase" evidence="4">
    <location>
        <begin position="18"/>
        <end position="251"/>
    </location>
</feature>
<dbReference type="InterPro" id="IPR003661">
    <property type="entry name" value="HisK_dim/P_dom"/>
</dbReference>
<keyword evidence="5" id="KW-0808">Transferase</keyword>
<organism evidence="5 6">
    <name type="scientific">Roseateles agri</name>
    <dbReference type="NCBI Taxonomy" id="3098619"/>
    <lineage>
        <taxon>Bacteria</taxon>
        <taxon>Pseudomonadati</taxon>
        <taxon>Pseudomonadota</taxon>
        <taxon>Betaproteobacteria</taxon>
        <taxon>Burkholderiales</taxon>
        <taxon>Sphaerotilaceae</taxon>
        <taxon>Roseateles</taxon>
    </lineage>
</organism>
<keyword evidence="5" id="KW-0418">Kinase</keyword>
<dbReference type="InterPro" id="IPR005467">
    <property type="entry name" value="His_kinase_dom"/>
</dbReference>
<proteinExistence type="predicted"/>
<evidence type="ECO:0000256" key="1">
    <source>
        <dbReference type="ARBA" id="ARBA00000085"/>
    </source>
</evidence>
<dbReference type="PANTHER" id="PTHR43065:SF47">
    <property type="match status" value="1"/>
</dbReference>
<evidence type="ECO:0000259" key="4">
    <source>
        <dbReference type="PROSITE" id="PS50109"/>
    </source>
</evidence>
<dbReference type="InterPro" id="IPR036890">
    <property type="entry name" value="HATPase_C_sf"/>
</dbReference>
<comment type="catalytic activity">
    <reaction evidence="1">
        <text>ATP + protein L-histidine = ADP + protein N-phospho-L-histidine.</text>
        <dbReference type="EC" id="2.7.13.3"/>
    </reaction>
</comment>
<dbReference type="Gene3D" id="3.30.565.10">
    <property type="entry name" value="Histidine kinase-like ATPase, C-terminal domain"/>
    <property type="match status" value="1"/>
</dbReference>
<accession>A0ABU5DQ52</accession>
<name>A0ABU5DQ52_9BURK</name>
<keyword evidence="3" id="KW-0597">Phosphoprotein</keyword>
<protein>
    <recommendedName>
        <fullName evidence="2">histidine kinase</fullName>
        <ecNumber evidence="2">2.7.13.3</ecNumber>
    </recommendedName>
</protein>
<dbReference type="EC" id="2.7.13.3" evidence="2"/>
<dbReference type="Proteomes" id="UP001285263">
    <property type="component" value="Unassembled WGS sequence"/>
</dbReference>
<evidence type="ECO:0000256" key="2">
    <source>
        <dbReference type="ARBA" id="ARBA00012438"/>
    </source>
</evidence>
<dbReference type="PRINTS" id="PR00344">
    <property type="entry name" value="BCTRLSENSOR"/>
</dbReference>
<evidence type="ECO:0000313" key="6">
    <source>
        <dbReference type="Proteomes" id="UP001285263"/>
    </source>
</evidence>
<evidence type="ECO:0000313" key="5">
    <source>
        <dbReference type="EMBL" id="MDY0747404.1"/>
    </source>
</evidence>
<gene>
    <name evidence="5" type="ORF">SNE35_23070</name>
</gene>
<dbReference type="PROSITE" id="PS50109">
    <property type="entry name" value="HIS_KIN"/>
    <property type="match status" value="1"/>
</dbReference>
<dbReference type="InterPro" id="IPR003594">
    <property type="entry name" value="HATPase_dom"/>
</dbReference>
<dbReference type="SUPFAM" id="SSF55874">
    <property type="entry name" value="ATPase domain of HSP90 chaperone/DNA topoisomerase II/histidine kinase"/>
    <property type="match status" value="1"/>
</dbReference>
<comment type="caution">
    <text evidence="5">The sequence shown here is derived from an EMBL/GenBank/DDBJ whole genome shotgun (WGS) entry which is preliminary data.</text>
</comment>
<dbReference type="EMBL" id="JAXCLA010000008">
    <property type="protein sequence ID" value="MDY0747404.1"/>
    <property type="molecule type" value="Genomic_DNA"/>
</dbReference>
<dbReference type="GO" id="GO:0016301">
    <property type="term" value="F:kinase activity"/>
    <property type="evidence" value="ECO:0007669"/>
    <property type="project" value="UniProtKB-KW"/>
</dbReference>
<dbReference type="SMART" id="SM00387">
    <property type="entry name" value="HATPase_c"/>
    <property type="match status" value="1"/>
</dbReference>
<evidence type="ECO:0000256" key="3">
    <source>
        <dbReference type="ARBA" id="ARBA00022553"/>
    </source>
</evidence>
<keyword evidence="6" id="KW-1185">Reference proteome</keyword>
<dbReference type="InterPro" id="IPR004358">
    <property type="entry name" value="Sig_transdc_His_kin-like_C"/>
</dbReference>
<reference evidence="5 6" key="1">
    <citation type="submission" date="2023-11" db="EMBL/GenBank/DDBJ databases">
        <title>Paucibacter sp. nov., isolated from fresh soil in Korea.</title>
        <authorList>
            <person name="Le N.T.T."/>
        </authorList>
    </citation>
    <scope>NUCLEOTIDE SEQUENCE [LARGE SCALE GENOMIC DNA]</scope>
    <source>
        <strain evidence="5 6">R3-3</strain>
    </source>
</reference>
<dbReference type="RefSeq" id="WP_320425374.1">
    <property type="nucleotide sequence ID" value="NZ_JAXCLA010000008.1"/>
</dbReference>
<sequence>MAQSSEERLDGLASIVAGIAHELNTPIGNGLIVATTLKGDTEKLLREAAEGPLRKQRFNEYLQAMQSGTALLERALQQAALLIGNFKRIATEQGSAGRRVFDLRTTIEDTLAVLQPTLAKTPFRIELEVPEGIRVDSHPGALEQVLGNLVNNALTHAFAGRSEGLMRLSAGWDGDGQRVRLVFSDDGAGMSAATLARIYEPFFTTALGQGGSGLGMHIVRQLVTGPLGGEIEVDSAPGEGCRVTLLLPLSGA</sequence>